<organism evidence="1 2">
    <name type="scientific">Coprinopsis marcescibilis</name>
    <name type="common">Agaric fungus</name>
    <name type="synonym">Psathyrella marcescibilis</name>
    <dbReference type="NCBI Taxonomy" id="230819"/>
    <lineage>
        <taxon>Eukaryota</taxon>
        <taxon>Fungi</taxon>
        <taxon>Dikarya</taxon>
        <taxon>Basidiomycota</taxon>
        <taxon>Agaricomycotina</taxon>
        <taxon>Agaricomycetes</taxon>
        <taxon>Agaricomycetidae</taxon>
        <taxon>Agaricales</taxon>
        <taxon>Agaricineae</taxon>
        <taxon>Psathyrellaceae</taxon>
        <taxon>Coprinopsis</taxon>
    </lineage>
</organism>
<evidence type="ECO:0000313" key="2">
    <source>
        <dbReference type="Proteomes" id="UP000307440"/>
    </source>
</evidence>
<dbReference type="EMBL" id="ML210311">
    <property type="protein sequence ID" value="TFK20115.1"/>
    <property type="molecule type" value="Genomic_DNA"/>
</dbReference>
<evidence type="ECO:0008006" key="3">
    <source>
        <dbReference type="Google" id="ProtNLM"/>
    </source>
</evidence>
<protein>
    <recommendedName>
        <fullName evidence="3">F-box domain-containing protein</fullName>
    </recommendedName>
</protein>
<name>A0A5C3KJK8_COPMA</name>
<evidence type="ECO:0000313" key="1">
    <source>
        <dbReference type="EMBL" id="TFK20115.1"/>
    </source>
</evidence>
<sequence>MHVPLDKSTGPTLPPELLQEIMEHIAIEAFPGHGVHMENLEVTPCPCKTALRAASQCALASHFLRDHFLPLIFHRIRVSTVIDLKNLLSLLHSNPVLVSHIKCLQLQEECGEPDGDDVDWLLSANEPEHLFSLFKFLSSASVLRELSFIAAGVRRKEVFPPVPLRGSIRNLMSQPQLRALEISRLAFTMEAVEWLKPTLQCFRAGIGIQVRGSSDSSWASSLIYTGSNALAVLSFRRRSYQLHFREVEVDFVLPIRLRWFPRRSTTLTPLPNLIKLTFKESIMAIIPQGLENHAILAPKLRSVTLSLDHRACESLERSMLKFSHLCISGPFENVEIIRRIYEPNVYDPETVAGDISVFLSDPEMTQQCKLQTLKITFLHEDQLPPRIKHILLLSHIEKNFEWAKLDKVLARPFFVRLRKIVLNIRKFNINQAQALDLQSRIQGWMPTVQEIHGAQIHVEF</sequence>
<proteinExistence type="predicted"/>
<gene>
    <name evidence="1" type="ORF">FA15DRAFT_759586</name>
</gene>
<reference evidence="1 2" key="1">
    <citation type="journal article" date="2019" name="Nat. Ecol. Evol.">
        <title>Megaphylogeny resolves global patterns of mushroom evolution.</title>
        <authorList>
            <person name="Varga T."/>
            <person name="Krizsan K."/>
            <person name="Foldi C."/>
            <person name="Dima B."/>
            <person name="Sanchez-Garcia M."/>
            <person name="Sanchez-Ramirez S."/>
            <person name="Szollosi G.J."/>
            <person name="Szarkandi J.G."/>
            <person name="Papp V."/>
            <person name="Albert L."/>
            <person name="Andreopoulos W."/>
            <person name="Angelini C."/>
            <person name="Antonin V."/>
            <person name="Barry K.W."/>
            <person name="Bougher N.L."/>
            <person name="Buchanan P."/>
            <person name="Buyck B."/>
            <person name="Bense V."/>
            <person name="Catcheside P."/>
            <person name="Chovatia M."/>
            <person name="Cooper J."/>
            <person name="Damon W."/>
            <person name="Desjardin D."/>
            <person name="Finy P."/>
            <person name="Geml J."/>
            <person name="Haridas S."/>
            <person name="Hughes K."/>
            <person name="Justo A."/>
            <person name="Karasinski D."/>
            <person name="Kautmanova I."/>
            <person name="Kiss B."/>
            <person name="Kocsube S."/>
            <person name="Kotiranta H."/>
            <person name="LaButti K.M."/>
            <person name="Lechner B.E."/>
            <person name="Liimatainen K."/>
            <person name="Lipzen A."/>
            <person name="Lukacs Z."/>
            <person name="Mihaltcheva S."/>
            <person name="Morgado L.N."/>
            <person name="Niskanen T."/>
            <person name="Noordeloos M.E."/>
            <person name="Ohm R.A."/>
            <person name="Ortiz-Santana B."/>
            <person name="Ovrebo C."/>
            <person name="Racz N."/>
            <person name="Riley R."/>
            <person name="Savchenko A."/>
            <person name="Shiryaev A."/>
            <person name="Soop K."/>
            <person name="Spirin V."/>
            <person name="Szebenyi C."/>
            <person name="Tomsovsky M."/>
            <person name="Tulloss R.E."/>
            <person name="Uehling J."/>
            <person name="Grigoriev I.V."/>
            <person name="Vagvolgyi C."/>
            <person name="Papp T."/>
            <person name="Martin F.M."/>
            <person name="Miettinen O."/>
            <person name="Hibbett D.S."/>
            <person name="Nagy L.G."/>
        </authorList>
    </citation>
    <scope>NUCLEOTIDE SEQUENCE [LARGE SCALE GENOMIC DNA]</scope>
    <source>
        <strain evidence="1 2">CBS 121175</strain>
    </source>
</reference>
<dbReference type="AlphaFoldDB" id="A0A5C3KJK8"/>
<dbReference type="Proteomes" id="UP000307440">
    <property type="component" value="Unassembled WGS sequence"/>
</dbReference>
<accession>A0A5C3KJK8</accession>
<keyword evidence="2" id="KW-1185">Reference proteome</keyword>